<comment type="caution">
    <text evidence="2">The sequence shown here is derived from an EMBL/GenBank/DDBJ whole genome shotgun (WGS) entry which is preliminary data.</text>
</comment>
<feature type="signal peptide" evidence="1">
    <location>
        <begin position="1"/>
        <end position="16"/>
    </location>
</feature>
<evidence type="ECO:0008006" key="4">
    <source>
        <dbReference type="Google" id="ProtNLM"/>
    </source>
</evidence>
<accession>A0A8K0T0A2</accession>
<evidence type="ECO:0000313" key="3">
    <source>
        <dbReference type="Proteomes" id="UP000813444"/>
    </source>
</evidence>
<organism evidence="2 3">
    <name type="scientific">Stachybotrys elegans</name>
    <dbReference type="NCBI Taxonomy" id="80388"/>
    <lineage>
        <taxon>Eukaryota</taxon>
        <taxon>Fungi</taxon>
        <taxon>Dikarya</taxon>
        <taxon>Ascomycota</taxon>
        <taxon>Pezizomycotina</taxon>
        <taxon>Sordariomycetes</taxon>
        <taxon>Hypocreomycetidae</taxon>
        <taxon>Hypocreales</taxon>
        <taxon>Stachybotryaceae</taxon>
        <taxon>Stachybotrys</taxon>
    </lineage>
</organism>
<dbReference type="Proteomes" id="UP000813444">
    <property type="component" value="Unassembled WGS sequence"/>
</dbReference>
<evidence type="ECO:0000256" key="1">
    <source>
        <dbReference type="SAM" id="SignalP"/>
    </source>
</evidence>
<evidence type="ECO:0000313" key="2">
    <source>
        <dbReference type="EMBL" id="KAH7326571.1"/>
    </source>
</evidence>
<gene>
    <name evidence="2" type="ORF">B0I35DRAFT_423050</name>
</gene>
<feature type="chain" id="PRO_5035425853" description="Secreted protein" evidence="1">
    <location>
        <begin position="17"/>
        <end position="103"/>
    </location>
</feature>
<dbReference type="EMBL" id="JAGPNK010000002">
    <property type="protein sequence ID" value="KAH7326571.1"/>
    <property type="molecule type" value="Genomic_DNA"/>
</dbReference>
<proteinExistence type="predicted"/>
<feature type="non-terminal residue" evidence="2">
    <location>
        <position position="103"/>
    </location>
</feature>
<keyword evidence="1" id="KW-0732">Signal</keyword>
<keyword evidence="3" id="KW-1185">Reference proteome</keyword>
<protein>
    <recommendedName>
        <fullName evidence="4">Secreted protein</fullName>
    </recommendedName>
</protein>
<reference evidence="2" key="1">
    <citation type="journal article" date="2021" name="Nat. Commun.">
        <title>Genetic determinants of endophytism in the Arabidopsis root mycobiome.</title>
        <authorList>
            <person name="Mesny F."/>
            <person name="Miyauchi S."/>
            <person name="Thiergart T."/>
            <person name="Pickel B."/>
            <person name="Atanasova L."/>
            <person name="Karlsson M."/>
            <person name="Huettel B."/>
            <person name="Barry K.W."/>
            <person name="Haridas S."/>
            <person name="Chen C."/>
            <person name="Bauer D."/>
            <person name="Andreopoulos W."/>
            <person name="Pangilinan J."/>
            <person name="LaButti K."/>
            <person name="Riley R."/>
            <person name="Lipzen A."/>
            <person name="Clum A."/>
            <person name="Drula E."/>
            <person name="Henrissat B."/>
            <person name="Kohler A."/>
            <person name="Grigoriev I.V."/>
            <person name="Martin F.M."/>
            <person name="Hacquard S."/>
        </authorList>
    </citation>
    <scope>NUCLEOTIDE SEQUENCE</scope>
    <source>
        <strain evidence="2">MPI-CAGE-CH-0235</strain>
    </source>
</reference>
<dbReference type="AlphaFoldDB" id="A0A8K0T0A2"/>
<name>A0A8K0T0A2_9HYPO</name>
<sequence>MPVFVVLCLCVPSFKAVLSPMTTFAAHCRSQPSIHTTSLPIAQVRELPAYGLHLHRTAFPLVWLSAIWSGGKRTSPQITVAPTRRLGLANLLPVAARPYPLAP</sequence>